<proteinExistence type="predicted"/>
<name>A0A152A4Z0_TIELA</name>
<comment type="caution">
    <text evidence="2">The sequence shown here is derived from an EMBL/GenBank/DDBJ whole genome shotgun (WGS) entry which is preliminary data.</text>
</comment>
<dbReference type="Proteomes" id="UP000076078">
    <property type="component" value="Unassembled WGS sequence"/>
</dbReference>
<organism evidence="2 3">
    <name type="scientific">Tieghemostelium lacteum</name>
    <name type="common">Slime mold</name>
    <name type="synonym">Dictyostelium lacteum</name>
    <dbReference type="NCBI Taxonomy" id="361077"/>
    <lineage>
        <taxon>Eukaryota</taxon>
        <taxon>Amoebozoa</taxon>
        <taxon>Evosea</taxon>
        <taxon>Eumycetozoa</taxon>
        <taxon>Dictyostelia</taxon>
        <taxon>Dictyosteliales</taxon>
        <taxon>Raperosteliaceae</taxon>
        <taxon>Tieghemostelium</taxon>
    </lineage>
</organism>
<evidence type="ECO:0000313" key="3">
    <source>
        <dbReference type="Proteomes" id="UP000076078"/>
    </source>
</evidence>
<evidence type="ECO:0000256" key="1">
    <source>
        <dbReference type="SAM" id="SignalP"/>
    </source>
</evidence>
<sequence length="77" mass="8760">MKLNILVLIVLVLVFSIVYTQTTTPKCEGKEYNWDGTEIIKECKFNSVEENPLFVPGDPNLPFPYCCPKYKGNVDSD</sequence>
<reference evidence="2 3" key="1">
    <citation type="submission" date="2015-12" db="EMBL/GenBank/DDBJ databases">
        <title>Dictyostelia acquired genes for synthesis and detection of signals that induce cell-type specialization by lateral gene transfer from prokaryotes.</title>
        <authorList>
            <person name="Gloeckner G."/>
            <person name="Schaap P."/>
        </authorList>
    </citation>
    <scope>NUCLEOTIDE SEQUENCE [LARGE SCALE GENOMIC DNA]</scope>
    <source>
        <strain evidence="2 3">TK</strain>
    </source>
</reference>
<accession>A0A152A4Z0</accession>
<protein>
    <recommendedName>
        <fullName evidence="4">Single domain-containing protein</fullName>
    </recommendedName>
</protein>
<feature type="signal peptide" evidence="1">
    <location>
        <begin position="1"/>
        <end position="20"/>
    </location>
</feature>
<dbReference type="EMBL" id="LODT01000011">
    <property type="protein sequence ID" value="KYR01147.1"/>
    <property type="molecule type" value="Genomic_DNA"/>
</dbReference>
<feature type="chain" id="PRO_5007593617" description="Single domain-containing protein" evidence="1">
    <location>
        <begin position="21"/>
        <end position="77"/>
    </location>
</feature>
<dbReference type="AlphaFoldDB" id="A0A152A4Z0"/>
<gene>
    <name evidence="2" type="ORF">DLAC_02253</name>
</gene>
<evidence type="ECO:0000313" key="2">
    <source>
        <dbReference type="EMBL" id="KYR01147.1"/>
    </source>
</evidence>
<keyword evidence="1" id="KW-0732">Signal</keyword>
<keyword evidence="3" id="KW-1185">Reference proteome</keyword>
<evidence type="ECO:0008006" key="4">
    <source>
        <dbReference type="Google" id="ProtNLM"/>
    </source>
</evidence>
<dbReference type="InParanoid" id="A0A152A4Z0"/>